<evidence type="ECO:0000256" key="9">
    <source>
        <dbReference type="ARBA" id="ARBA00022842"/>
    </source>
</evidence>
<evidence type="ECO:0000256" key="7">
    <source>
        <dbReference type="ARBA" id="ARBA00022741"/>
    </source>
</evidence>
<comment type="caution">
    <text evidence="15">The sequence shown here is derived from an EMBL/GenBank/DDBJ whole genome shotgun (WGS) entry which is preliminary data.</text>
</comment>
<name>A6G4W0_9BACT</name>
<dbReference type="PANTHER" id="PTHR11538:SF41">
    <property type="entry name" value="PHENYLALANINE--TRNA LIGASE, MITOCHONDRIAL"/>
    <property type="match status" value="1"/>
</dbReference>
<sequence>MANDSTPNTEDLLREQQQAFEAALPEVEDDEGLYALQVRFLGKKGSITKLRKLMGKVPPDQRRALGQAFNAVKQTVEGGIEARKLELVELARARELARRVDLSFQPQRRRAGSGHPVLSTRRQLEQVFRRLGFDVLDGPHVEVEDYNFDRLNFEPDHPARDMQDTFFITPPEGVEAGEGDSSPSFVLRTHTSPVQVRTMLSHPPPIKIVAPGTVFRNDDDPTHSPMFNQIEGLYVDRGVTMADLKATLYAFVGAFFGEGLEVRFRPSFFPFVEPGAEFDMQCPFCRDEHTGENAGCGLCKQTGWIEIGGSGMVHPAVFEACGIDSSVYTGWAFGFGIERMAMLRYAVPNLKHFFEGDQRVLEQFPC</sequence>
<dbReference type="InterPro" id="IPR004529">
    <property type="entry name" value="Phe-tRNA-synth_IIc_asu"/>
</dbReference>
<evidence type="ECO:0000256" key="10">
    <source>
        <dbReference type="ARBA" id="ARBA00022917"/>
    </source>
</evidence>
<dbReference type="HAMAP" id="MF_00281">
    <property type="entry name" value="Phe_tRNA_synth_alpha1"/>
    <property type="match status" value="1"/>
</dbReference>
<gene>
    <name evidence="13" type="primary">pheS</name>
    <name evidence="15" type="ORF">PPSIR1_10630</name>
</gene>
<feature type="domain" description="Aminoacyl-transfer RNA synthetases class-II family profile" evidence="14">
    <location>
        <begin position="124"/>
        <end position="365"/>
    </location>
</feature>
<feature type="binding site" evidence="13">
    <location>
        <position position="273"/>
    </location>
    <ligand>
        <name>Mg(2+)</name>
        <dbReference type="ChEBI" id="CHEBI:18420"/>
        <note>shared with beta subunit</note>
    </ligand>
</feature>
<organism evidence="15 16">
    <name type="scientific">Plesiocystis pacifica SIR-1</name>
    <dbReference type="NCBI Taxonomy" id="391625"/>
    <lineage>
        <taxon>Bacteria</taxon>
        <taxon>Pseudomonadati</taxon>
        <taxon>Myxococcota</taxon>
        <taxon>Polyangia</taxon>
        <taxon>Nannocystales</taxon>
        <taxon>Nannocystaceae</taxon>
        <taxon>Plesiocystis</taxon>
    </lineage>
</organism>
<dbReference type="PROSITE" id="PS50862">
    <property type="entry name" value="AA_TRNA_LIGASE_II"/>
    <property type="match status" value="1"/>
</dbReference>
<keyword evidence="4 13" id="KW-0963">Cytoplasm</keyword>
<evidence type="ECO:0000256" key="13">
    <source>
        <dbReference type="HAMAP-Rule" id="MF_00281"/>
    </source>
</evidence>
<evidence type="ECO:0000256" key="2">
    <source>
        <dbReference type="ARBA" id="ARBA00010207"/>
    </source>
</evidence>
<keyword evidence="11 13" id="KW-0030">Aminoacyl-tRNA synthetase</keyword>
<dbReference type="GO" id="GO:0000049">
    <property type="term" value="F:tRNA binding"/>
    <property type="evidence" value="ECO:0007669"/>
    <property type="project" value="InterPro"/>
</dbReference>
<dbReference type="CDD" id="cd00496">
    <property type="entry name" value="PheRS_alpha_core"/>
    <property type="match status" value="1"/>
</dbReference>
<dbReference type="SUPFAM" id="SSF46589">
    <property type="entry name" value="tRNA-binding arm"/>
    <property type="match status" value="1"/>
</dbReference>
<dbReference type="AlphaFoldDB" id="A6G4W0"/>
<dbReference type="InterPro" id="IPR022911">
    <property type="entry name" value="Phe_tRNA_ligase_alpha1_bac"/>
</dbReference>
<keyword evidence="8 13" id="KW-0067">ATP-binding</keyword>
<dbReference type="STRING" id="391625.PPSIR1_10630"/>
<dbReference type="RefSeq" id="WP_006971759.1">
    <property type="nucleotide sequence ID" value="NZ_ABCS01000023.1"/>
</dbReference>
<comment type="cofactor">
    <cofactor evidence="13">
        <name>Mg(2+)</name>
        <dbReference type="ChEBI" id="CHEBI:18420"/>
    </cofactor>
    <text evidence="13">Binds 2 magnesium ions per tetramer.</text>
</comment>
<keyword evidence="5 13" id="KW-0436">Ligase</keyword>
<dbReference type="SUPFAM" id="SSF55681">
    <property type="entry name" value="Class II aaRS and biotin synthetases"/>
    <property type="match status" value="1"/>
</dbReference>
<dbReference type="InterPro" id="IPR010978">
    <property type="entry name" value="tRNA-bd_arm"/>
</dbReference>
<evidence type="ECO:0000256" key="8">
    <source>
        <dbReference type="ARBA" id="ARBA00022840"/>
    </source>
</evidence>
<dbReference type="GO" id="GO:0005524">
    <property type="term" value="F:ATP binding"/>
    <property type="evidence" value="ECO:0007669"/>
    <property type="project" value="UniProtKB-UniRule"/>
</dbReference>
<protein>
    <recommendedName>
        <fullName evidence="13">Phenylalanine--tRNA ligase alpha subunit</fullName>
        <ecNumber evidence="13">6.1.1.20</ecNumber>
    </recommendedName>
    <alternativeName>
        <fullName evidence="13">Phenylalanyl-tRNA synthetase alpha subunit</fullName>
        <shortName evidence="13">PheRS</shortName>
    </alternativeName>
</protein>
<evidence type="ECO:0000256" key="3">
    <source>
        <dbReference type="ARBA" id="ARBA00011209"/>
    </source>
</evidence>
<evidence type="ECO:0000256" key="6">
    <source>
        <dbReference type="ARBA" id="ARBA00022723"/>
    </source>
</evidence>
<dbReference type="GO" id="GO:0000287">
    <property type="term" value="F:magnesium ion binding"/>
    <property type="evidence" value="ECO:0007669"/>
    <property type="project" value="UniProtKB-UniRule"/>
</dbReference>
<dbReference type="Pfam" id="PF01409">
    <property type="entry name" value="tRNA-synt_2d"/>
    <property type="match status" value="1"/>
</dbReference>
<dbReference type="InterPro" id="IPR002319">
    <property type="entry name" value="Phenylalanyl-tRNA_Synthase"/>
</dbReference>
<dbReference type="Proteomes" id="UP000005801">
    <property type="component" value="Unassembled WGS sequence"/>
</dbReference>
<keyword evidence="7 13" id="KW-0547">Nucleotide-binding</keyword>
<keyword evidence="16" id="KW-1185">Reference proteome</keyword>
<evidence type="ECO:0000256" key="5">
    <source>
        <dbReference type="ARBA" id="ARBA00022598"/>
    </source>
</evidence>
<dbReference type="GO" id="GO:0005737">
    <property type="term" value="C:cytoplasm"/>
    <property type="evidence" value="ECO:0007669"/>
    <property type="project" value="UniProtKB-SubCell"/>
</dbReference>
<keyword evidence="6 13" id="KW-0479">Metal-binding</keyword>
<accession>A6G4W0</accession>
<dbReference type="GO" id="GO:0006432">
    <property type="term" value="P:phenylalanyl-tRNA aminoacylation"/>
    <property type="evidence" value="ECO:0007669"/>
    <property type="project" value="UniProtKB-UniRule"/>
</dbReference>
<evidence type="ECO:0000313" key="15">
    <source>
        <dbReference type="EMBL" id="EDM79052.1"/>
    </source>
</evidence>
<comment type="subcellular location">
    <subcellularLocation>
        <location evidence="1 13">Cytoplasm</location>
    </subcellularLocation>
</comment>
<dbReference type="PANTHER" id="PTHR11538">
    <property type="entry name" value="PHENYLALANYL-TRNA SYNTHETASE"/>
    <property type="match status" value="1"/>
</dbReference>
<dbReference type="EC" id="6.1.1.20" evidence="13"/>
<dbReference type="InterPro" id="IPR004188">
    <property type="entry name" value="Phe-tRNA_ligase_II_N"/>
</dbReference>
<evidence type="ECO:0000313" key="16">
    <source>
        <dbReference type="Proteomes" id="UP000005801"/>
    </source>
</evidence>
<evidence type="ECO:0000259" key="14">
    <source>
        <dbReference type="PROSITE" id="PS50862"/>
    </source>
</evidence>
<comment type="catalytic activity">
    <reaction evidence="12 13">
        <text>tRNA(Phe) + L-phenylalanine + ATP = L-phenylalanyl-tRNA(Phe) + AMP + diphosphate + H(+)</text>
        <dbReference type="Rhea" id="RHEA:19413"/>
        <dbReference type="Rhea" id="RHEA-COMP:9668"/>
        <dbReference type="Rhea" id="RHEA-COMP:9699"/>
        <dbReference type="ChEBI" id="CHEBI:15378"/>
        <dbReference type="ChEBI" id="CHEBI:30616"/>
        <dbReference type="ChEBI" id="CHEBI:33019"/>
        <dbReference type="ChEBI" id="CHEBI:58095"/>
        <dbReference type="ChEBI" id="CHEBI:78442"/>
        <dbReference type="ChEBI" id="CHEBI:78531"/>
        <dbReference type="ChEBI" id="CHEBI:456215"/>
        <dbReference type="EC" id="6.1.1.20"/>
    </reaction>
</comment>
<dbReference type="InterPro" id="IPR006195">
    <property type="entry name" value="aa-tRNA-synth_II"/>
</dbReference>
<dbReference type="Gene3D" id="3.30.930.10">
    <property type="entry name" value="Bira Bifunctional Protein, Domain 2"/>
    <property type="match status" value="1"/>
</dbReference>
<dbReference type="NCBIfam" id="TIGR00468">
    <property type="entry name" value="pheS"/>
    <property type="match status" value="1"/>
</dbReference>
<comment type="subunit">
    <text evidence="3 13">Tetramer of two alpha and two beta subunits.</text>
</comment>
<dbReference type="Pfam" id="PF02912">
    <property type="entry name" value="Phe_tRNA-synt_N"/>
    <property type="match status" value="1"/>
</dbReference>
<comment type="similarity">
    <text evidence="2 13">Belongs to the class-II aminoacyl-tRNA synthetase family. Phe-tRNA synthetase alpha subunit type 1 subfamily.</text>
</comment>
<keyword evidence="10 13" id="KW-0648">Protein biosynthesis</keyword>
<reference evidence="15 16" key="1">
    <citation type="submission" date="2007-06" db="EMBL/GenBank/DDBJ databases">
        <authorList>
            <person name="Shimkets L."/>
            <person name="Ferriera S."/>
            <person name="Johnson J."/>
            <person name="Kravitz S."/>
            <person name="Beeson K."/>
            <person name="Sutton G."/>
            <person name="Rogers Y.-H."/>
            <person name="Friedman R."/>
            <person name="Frazier M."/>
            <person name="Venter J.C."/>
        </authorList>
    </citation>
    <scope>NUCLEOTIDE SEQUENCE [LARGE SCALE GENOMIC DNA]</scope>
    <source>
        <strain evidence="15 16">SIR-1</strain>
    </source>
</reference>
<dbReference type="GO" id="GO:0004826">
    <property type="term" value="F:phenylalanine-tRNA ligase activity"/>
    <property type="evidence" value="ECO:0007669"/>
    <property type="project" value="UniProtKB-UniRule"/>
</dbReference>
<evidence type="ECO:0000256" key="12">
    <source>
        <dbReference type="ARBA" id="ARBA00049255"/>
    </source>
</evidence>
<evidence type="ECO:0000256" key="11">
    <source>
        <dbReference type="ARBA" id="ARBA00023146"/>
    </source>
</evidence>
<keyword evidence="9 13" id="KW-0460">Magnesium</keyword>
<evidence type="ECO:0000256" key="4">
    <source>
        <dbReference type="ARBA" id="ARBA00022490"/>
    </source>
</evidence>
<dbReference type="EMBL" id="ABCS01000023">
    <property type="protein sequence ID" value="EDM79052.1"/>
    <property type="molecule type" value="Genomic_DNA"/>
</dbReference>
<dbReference type="InterPro" id="IPR045864">
    <property type="entry name" value="aa-tRNA-synth_II/BPL/LPL"/>
</dbReference>
<proteinExistence type="inferred from homology"/>
<evidence type="ECO:0000256" key="1">
    <source>
        <dbReference type="ARBA" id="ARBA00004496"/>
    </source>
</evidence>
<dbReference type="eggNOG" id="COG0016">
    <property type="taxonomic scope" value="Bacteria"/>
</dbReference>